<feature type="transmembrane region" description="Helical" evidence="8">
    <location>
        <begin position="6"/>
        <end position="31"/>
    </location>
</feature>
<dbReference type="PANTHER" id="PTHR31632:SF2">
    <property type="entry name" value="PLASMA MEMBRANE IRON PERMEASE"/>
    <property type="match status" value="1"/>
</dbReference>
<feature type="transmembrane region" description="Helical" evidence="8">
    <location>
        <begin position="148"/>
        <end position="171"/>
    </location>
</feature>
<accession>B6K7G5</accession>
<dbReference type="GO" id="GO:0015093">
    <property type="term" value="F:ferrous iron transmembrane transporter activity"/>
    <property type="evidence" value="ECO:0000318"/>
    <property type="project" value="GO_Central"/>
</dbReference>
<evidence type="ECO:0000256" key="5">
    <source>
        <dbReference type="ARBA" id="ARBA00022989"/>
    </source>
</evidence>
<dbReference type="GeneID" id="7051467"/>
<evidence type="ECO:0000313" key="11">
    <source>
        <dbReference type="Proteomes" id="UP000001744"/>
    </source>
</evidence>
<dbReference type="JaponicusDB" id="SJAG_04675">
    <property type="gene designation" value="fip1"/>
</dbReference>
<evidence type="ECO:0000256" key="7">
    <source>
        <dbReference type="SAM" id="MobiDB-lite"/>
    </source>
</evidence>
<dbReference type="VEuPathDB" id="FungiDB:SJAG_04675"/>
<protein>
    <submittedName>
        <fullName evidence="9">Iron permease Fip1</fullName>
    </submittedName>
</protein>
<dbReference type="EMBL" id="KE651168">
    <property type="protein sequence ID" value="EEB09469.1"/>
    <property type="molecule type" value="Genomic_DNA"/>
</dbReference>
<reference evidence="9 11" key="1">
    <citation type="journal article" date="2011" name="Science">
        <title>Comparative functional genomics of the fission yeasts.</title>
        <authorList>
            <person name="Rhind N."/>
            <person name="Chen Z."/>
            <person name="Yassour M."/>
            <person name="Thompson D.A."/>
            <person name="Haas B.J."/>
            <person name="Habib N."/>
            <person name="Wapinski I."/>
            <person name="Roy S."/>
            <person name="Lin M.F."/>
            <person name="Heiman D.I."/>
            <person name="Young S.K."/>
            <person name="Furuya K."/>
            <person name="Guo Y."/>
            <person name="Pidoux A."/>
            <person name="Chen H.M."/>
            <person name="Robbertse B."/>
            <person name="Goldberg J.M."/>
            <person name="Aoki K."/>
            <person name="Bayne E.H."/>
            <person name="Berlin A.M."/>
            <person name="Desjardins C.A."/>
            <person name="Dobbs E."/>
            <person name="Dukaj L."/>
            <person name="Fan L."/>
            <person name="FitzGerald M.G."/>
            <person name="French C."/>
            <person name="Gujja S."/>
            <person name="Hansen K."/>
            <person name="Keifenheim D."/>
            <person name="Levin J.Z."/>
            <person name="Mosher R.A."/>
            <person name="Mueller C.A."/>
            <person name="Pfiffner J."/>
            <person name="Priest M."/>
            <person name="Russ C."/>
            <person name="Smialowska A."/>
            <person name="Swoboda P."/>
            <person name="Sykes S.M."/>
            <person name="Vaughn M."/>
            <person name="Vengrova S."/>
            <person name="Yoder R."/>
            <person name="Zeng Q."/>
            <person name="Allshire R."/>
            <person name="Baulcombe D."/>
            <person name="Birren B.W."/>
            <person name="Brown W."/>
            <person name="Ekwall K."/>
            <person name="Kellis M."/>
            <person name="Leatherwood J."/>
            <person name="Levin H."/>
            <person name="Margalit H."/>
            <person name="Martienssen R."/>
            <person name="Nieduszynski C.A."/>
            <person name="Spatafora J.W."/>
            <person name="Friedman N."/>
            <person name="Dalgaard J.Z."/>
            <person name="Baumann P."/>
            <person name="Niki H."/>
            <person name="Regev A."/>
            <person name="Nusbaum C."/>
        </authorList>
    </citation>
    <scope>NUCLEOTIDE SEQUENCE [LARGE SCALE GENOMIC DNA]</scope>
    <source>
        <strain evidence="11">yFS275 / FY16936</strain>
    </source>
</reference>
<dbReference type="RefSeq" id="XP_002175762.1">
    <property type="nucleotide sequence ID" value="XM_002175726.2"/>
</dbReference>
<keyword evidence="3" id="KW-0813">Transport</keyword>
<evidence type="ECO:0000256" key="3">
    <source>
        <dbReference type="ARBA" id="ARBA00022496"/>
    </source>
</evidence>
<dbReference type="AlphaFoldDB" id="B6K7G5"/>
<gene>
    <name evidence="10" type="primary">fip1</name>
    <name evidence="9" type="ORF">SJAG_04675</name>
</gene>
<dbReference type="PANTHER" id="PTHR31632">
    <property type="entry name" value="IRON TRANSPORTER FTH1"/>
    <property type="match status" value="1"/>
</dbReference>
<feature type="transmembrane region" description="Helical" evidence="8">
    <location>
        <begin position="52"/>
        <end position="80"/>
    </location>
</feature>
<comment type="similarity">
    <text evidence="2">Belongs to the oxidase-dependent Fe transporter (OFeT) (TC 9.A.10.1) family.</text>
</comment>
<comment type="subcellular location">
    <subcellularLocation>
        <location evidence="1">Membrane</location>
        <topology evidence="1">Multi-pass membrane protein</topology>
    </subcellularLocation>
</comment>
<name>B6K7G5_SCHJY</name>
<dbReference type="Proteomes" id="UP000001744">
    <property type="component" value="Unassembled WGS sequence"/>
</dbReference>
<keyword evidence="4 8" id="KW-0812">Transmembrane</keyword>
<evidence type="ECO:0000256" key="8">
    <source>
        <dbReference type="SAM" id="Phobius"/>
    </source>
</evidence>
<dbReference type="GO" id="GO:0033573">
    <property type="term" value="C:high-affinity iron permease complex"/>
    <property type="evidence" value="ECO:0000318"/>
    <property type="project" value="GO_Central"/>
</dbReference>
<dbReference type="GO" id="GO:0005886">
    <property type="term" value="C:plasma membrane"/>
    <property type="evidence" value="ECO:0000318"/>
    <property type="project" value="GO_Central"/>
</dbReference>
<dbReference type="GO" id="GO:0061840">
    <property type="term" value="F:high-affinity ferrous iron transmembrane transporter activity"/>
    <property type="evidence" value="ECO:0007669"/>
    <property type="project" value="EnsemblFungi"/>
</dbReference>
<keyword evidence="3" id="KW-0408">Iron</keyword>
<evidence type="ECO:0000256" key="4">
    <source>
        <dbReference type="ARBA" id="ARBA00022692"/>
    </source>
</evidence>
<dbReference type="GO" id="GO:0034755">
    <property type="term" value="P:iron ion transmembrane transport"/>
    <property type="evidence" value="ECO:0000318"/>
    <property type="project" value="GO_Central"/>
</dbReference>
<evidence type="ECO:0000256" key="2">
    <source>
        <dbReference type="ARBA" id="ARBA00008333"/>
    </source>
</evidence>
<evidence type="ECO:0000313" key="9">
    <source>
        <dbReference type="EMBL" id="EEB09469.1"/>
    </source>
</evidence>
<evidence type="ECO:0000256" key="1">
    <source>
        <dbReference type="ARBA" id="ARBA00004141"/>
    </source>
</evidence>
<dbReference type="HOGENOM" id="CLU_046738_1_1_1"/>
<feature type="region of interest" description="Disordered" evidence="7">
    <location>
        <begin position="322"/>
        <end position="355"/>
    </location>
</feature>
<dbReference type="GO" id="GO:0033215">
    <property type="term" value="P:reductive iron assimilation"/>
    <property type="evidence" value="ECO:0007669"/>
    <property type="project" value="EnsemblFungi"/>
</dbReference>
<proteinExistence type="inferred from homology"/>
<dbReference type="OMA" id="SVWHLDC"/>
<sequence length="397" mass="44150">MAKNVFSVAVFFIVLRETLEAAIIVSVLLSFIKQTLADENGKITDRKLFRKLFLHVWLGSAVAFLICLAIGGGFIGAFYALQKDLWGSSEEIWEGVFSLIAVILISIMGVAMLRVSHLQEKWRKKLMNSLANEKAKGIKGWTKKYSMFLLPFVTVLREGLEVVVFVGGVGLSTPATAFPLAVFCGLLVGAAIGYFIYKGGNVMNLQWFLIASTCILYLIAAGLMSKAVYYFEMYQWNKLTGGDASEQGSGPGSYDFRHAIWHVNYGNPELNDNGGWMIFNAIFGWNNTGTYGNILSYIFYWVILAIVLFYLSWRERRNRKRAADNEEVVGTTGTSSDSSPGVFVSEKKKEDISDEGSMTIVRIEQQAITHGSGEEIVDKQTDKVGETFTVVKRQTSN</sequence>
<feature type="compositionally biased region" description="Low complexity" evidence="7">
    <location>
        <begin position="328"/>
        <end position="342"/>
    </location>
</feature>
<feature type="transmembrane region" description="Helical" evidence="8">
    <location>
        <begin position="209"/>
        <end position="231"/>
    </location>
</feature>
<keyword evidence="5 8" id="KW-1133">Transmembrane helix</keyword>
<dbReference type="Pfam" id="PF03239">
    <property type="entry name" value="FTR1"/>
    <property type="match status" value="1"/>
</dbReference>
<dbReference type="InterPro" id="IPR004923">
    <property type="entry name" value="FTR1/Fip1/EfeU"/>
</dbReference>
<keyword evidence="3" id="KW-0410">Iron transport</keyword>
<keyword evidence="3" id="KW-0406">Ion transport</keyword>
<keyword evidence="6 8" id="KW-0472">Membrane</keyword>
<keyword evidence="11" id="KW-1185">Reference proteome</keyword>
<dbReference type="eggNOG" id="ENOG502QQWE">
    <property type="taxonomic scope" value="Eukaryota"/>
</dbReference>
<dbReference type="OrthoDB" id="4364at2759"/>
<evidence type="ECO:0000256" key="6">
    <source>
        <dbReference type="ARBA" id="ARBA00023136"/>
    </source>
</evidence>
<evidence type="ECO:0000313" key="10">
    <source>
        <dbReference type="JaponicusDB" id="SJAG_04675"/>
    </source>
</evidence>
<feature type="transmembrane region" description="Helical" evidence="8">
    <location>
        <begin position="177"/>
        <end position="197"/>
    </location>
</feature>
<organism evidence="9 11">
    <name type="scientific">Schizosaccharomyces japonicus (strain yFS275 / FY16936)</name>
    <name type="common">Fission yeast</name>
    <dbReference type="NCBI Taxonomy" id="402676"/>
    <lineage>
        <taxon>Eukaryota</taxon>
        <taxon>Fungi</taxon>
        <taxon>Dikarya</taxon>
        <taxon>Ascomycota</taxon>
        <taxon>Taphrinomycotina</taxon>
        <taxon>Schizosaccharomycetes</taxon>
        <taxon>Schizosaccharomycetales</taxon>
        <taxon>Schizosaccharomycetaceae</taxon>
        <taxon>Schizosaccharomyces</taxon>
    </lineage>
</organism>
<dbReference type="STRING" id="402676.B6K7G5"/>
<feature type="transmembrane region" description="Helical" evidence="8">
    <location>
        <begin position="294"/>
        <end position="313"/>
    </location>
</feature>
<feature type="transmembrane region" description="Helical" evidence="8">
    <location>
        <begin position="92"/>
        <end position="115"/>
    </location>
</feature>